<organism evidence="2 3">
    <name type="scientific">Extremus antarcticus</name>
    <dbReference type="NCBI Taxonomy" id="702011"/>
    <lineage>
        <taxon>Eukaryota</taxon>
        <taxon>Fungi</taxon>
        <taxon>Dikarya</taxon>
        <taxon>Ascomycota</taxon>
        <taxon>Pezizomycotina</taxon>
        <taxon>Dothideomycetes</taxon>
        <taxon>Dothideomycetidae</taxon>
        <taxon>Mycosphaerellales</taxon>
        <taxon>Extremaceae</taxon>
        <taxon>Extremus</taxon>
    </lineage>
</organism>
<sequence length="100" mass="11516">MANSVTEAIMKLFDSPQSSDCKIVCGDREWPAHKIVICTQFEYFTKVLTGGFKASKDGVVQFHEDDPEIIHRMLEWLYTEKYYARNPGGLSQIEVHARVY</sequence>
<dbReference type="Pfam" id="PF00651">
    <property type="entry name" value="BTB"/>
    <property type="match status" value="1"/>
</dbReference>
<dbReference type="AlphaFoldDB" id="A0AAJ0DBG3"/>
<feature type="domain" description="BTB" evidence="1">
    <location>
        <begin position="19"/>
        <end position="86"/>
    </location>
</feature>
<dbReference type="CDD" id="cd18186">
    <property type="entry name" value="BTB_POZ_ZBTB_KLHL-like"/>
    <property type="match status" value="1"/>
</dbReference>
<dbReference type="InterPro" id="IPR000210">
    <property type="entry name" value="BTB/POZ_dom"/>
</dbReference>
<evidence type="ECO:0000313" key="3">
    <source>
        <dbReference type="Proteomes" id="UP001271007"/>
    </source>
</evidence>
<proteinExistence type="predicted"/>
<dbReference type="Gene3D" id="3.30.710.10">
    <property type="entry name" value="Potassium Channel Kv1.1, Chain A"/>
    <property type="match status" value="1"/>
</dbReference>
<keyword evidence="3" id="KW-1185">Reference proteome</keyword>
<dbReference type="InterPro" id="IPR011333">
    <property type="entry name" value="SKP1/BTB/POZ_sf"/>
</dbReference>
<dbReference type="Proteomes" id="UP001271007">
    <property type="component" value="Unassembled WGS sequence"/>
</dbReference>
<accession>A0AAJ0DBG3</accession>
<name>A0AAJ0DBG3_9PEZI</name>
<dbReference type="PANTHER" id="PTHR47843:SF5">
    <property type="entry name" value="BTB_POZ DOMAIN PROTEIN"/>
    <property type="match status" value="1"/>
</dbReference>
<comment type="caution">
    <text evidence="2">The sequence shown here is derived from an EMBL/GenBank/DDBJ whole genome shotgun (WGS) entry which is preliminary data.</text>
</comment>
<reference evidence="2" key="1">
    <citation type="submission" date="2023-04" db="EMBL/GenBank/DDBJ databases">
        <title>Black Yeasts Isolated from many extreme environments.</title>
        <authorList>
            <person name="Coleine C."/>
            <person name="Stajich J.E."/>
            <person name="Selbmann L."/>
        </authorList>
    </citation>
    <scope>NUCLEOTIDE SEQUENCE</scope>
    <source>
        <strain evidence="2">CCFEE 5312</strain>
    </source>
</reference>
<dbReference type="SUPFAM" id="SSF54695">
    <property type="entry name" value="POZ domain"/>
    <property type="match status" value="1"/>
</dbReference>
<dbReference type="PROSITE" id="PS50097">
    <property type="entry name" value="BTB"/>
    <property type="match status" value="1"/>
</dbReference>
<gene>
    <name evidence="2" type="primary">RCBTB1</name>
    <name evidence="2" type="ORF">LTR09_011627</name>
</gene>
<evidence type="ECO:0000259" key="1">
    <source>
        <dbReference type="PROSITE" id="PS50097"/>
    </source>
</evidence>
<protein>
    <submittedName>
        <fullName evidence="2">RCC1 and BTB domain-containing protein 1</fullName>
    </submittedName>
</protein>
<dbReference type="PANTHER" id="PTHR47843">
    <property type="entry name" value="BTB DOMAIN-CONTAINING PROTEIN-RELATED"/>
    <property type="match status" value="1"/>
</dbReference>
<dbReference type="EMBL" id="JAWDJX010000074">
    <property type="protein sequence ID" value="KAK3046943.1"/>
    <property type="molecule type" value="Genomic_DNA"/>
</dbReference>
<evidence type="ECO:0000313" key="2">
    <source>
        <dbReference type="EMBL" id="KAK3046943.1"/>
    </source>
</evidence>